<feature type="region of interest" description="Disordered" evidence="1">
    <location>
        <begin position="72"/>
        <end position="106"/>
    </location>
</feature>
<accession>A0AAD6GMJ0</accession>
<evidence type="ECO:0000313" key="3">
    <source>
        <dbReference type="Proteomes" id="UP001216150"/>
    </source>
</evidence>
<evidence type="ECO:0000256" key="1">
    <source>
        <dbReference type="SAM" id="MobiDB-lite"/>
    </source>
</evidence>
<dbReference type="EMBL" id="JAQJAC010000008">
    <property type="protein sequence ID" value="KAJ5574620.1"/>
    <property type="molecule type" value="Genomic_DNA"/>
</dbReference>
<keyword evidence="3" id="KW-1185">Reference proteome</keyword>
<evidence type="ECO:0000313" key="2">
    <source>
        <dbReference type="EMBL" id="KAJ5574620.1"/>
    </source>
</evidence>
<sequence length="106" mass="11860">MSGQTRVDPVLKTDEGGWGPDRSPTPPRRGHEPCGHALESYESADKKLYENTKIELVYYIYTSVSGDLVRRRSVTDQEGDQTPPTSNSKKKGGSESYNQRGRDKEV</sequence>
<reference evidence="2 3" key="1">
    <citation type="journal article" date="2023" name="IMA Fungus">
        <title>Comparative genomic study of the Penicillium genus elucidates a diverse pangenome and 15 lateral gene transfer events.</title>
        <authorList>
            <person name="Petersen C."/>
            <person name="Sorensen T."/>
            <person name="Nielsen M.R."/>
            <person name="Sondergaard T.E."/>
            <person name="Sorensen J.L."/>
            <person name="Fitzpatrick D.A."/>
            <person name="Frisvad J.C."/>
            <person name="Nielsen K.L."/>
        </authorList>
    </citation>
    <scope>NUCLEOTIDE SEQUENCE [LARGE SCALE GENOMIC DNA]</scope>
    <source>
        <strain evidence="2 3">IBT 29057</strain>
    </source>
</reference>
<comment type="caution">
    <text evidence="2">The sequence shown here is derived from an EMBL/GenBank/DDBJ whole genome shotgun (WGS) entry which is preliminary data.</text>
</comment>
<protein>
    <submittedName>
        <fullName evidence="2">Uncharacterized protein</fullName>
    </submittedName>
</protein>
<organism evidence="2 3">
    <name type="scientific">Penicillium hetheringtonii</name>
    <dbReference type="NCBI Taxonomy" id="911720"/>
    <lineage>
        <taxon>Eukaryota</taxon>
        <taxon>Fungi</taxon>
        <taxon>Dikarya</taxon>
        <taxon>Ascomycota</taxon>
        <taxon>Pezizomycotina</taxon>
        <taxon>Eurotiomycetes</taxon>
        <taxon>Eurotiomycetidae</taxon>
        <taxon>Eurotiales</taxon>
        <taxon>Aspergillaceae</taxon>
        <taxon>Penicillium</taxon>
    </lineage>
</organism>
<dbReference type="AlphaFoldDB" id="A0AAD6GMJ0"/>
<proteinExistence type="predicted"/>
<feature type="region of interest" description="Disordered" evidence="1">
    <location>
        <begin position="1"/>
        <end position="36"/>
    </location>
</feature>
<name>A0AAD6GMJ0_9EURO</name>
<gene>
    <name evidence="2" type="ORF">N7450_008519</name>
</gene>
<dbReference type="Proteomes" id="UP001216150">
    <property type="component" value="Unassembled WGS sequence"/>
</dbReference>